<dbReference type="GO" id="GO:0000287">
    <property type="term" value="F:magnesium ion binding"/>
    <property type="evidence" value="ECO:0007669"/>
    <property type="project" value="UniProtKB-UniRule"/>
</dbReference>
<comment type="catalytic activity">
    <reaction evidence="10 11">
        <text>shikimate + ATP = 3-phosphoshikimate + ADP + H(+)</text>
        <dbReference type="Rhea" id="RHEA:13121"/>
        <dbReference type="ChEBI" id="CHEBI:15378"/>
        <dbReference type="ChEBI" id="CHEBI:30616"/>
        <dbReference type="ChEBI" id="CHEBI:36208"/>
        <dbReference type="ChEBI" id="CHEBI:145989"/>
        <dbReference type="ChEBI" id="CHEBI:456216"/>
        <dbReference type="EC" id="2.7.1.71"/>
    </reaction>
</comment>
<dbReference type="Pfam" id="PF01202">
    <property type="entry name" value="SKI"/>
    <property type="match status" value="1"/>
</dbReference>
<dbReference type="AlphaFoldDB" id="A0A1X9NFA3"/>
<evidence type="ECO:0000256" key="10">
    <source>
        <dbReference type="ARBA" id="ARBA00048567"/>
    </source>
</evidence>
<feature type="binding site" evidence="11">
    <location>
        <position position="18"/>
    </location>
    <ligand>
        <name>Mg(2+)</name>
        <dbReference type="ChEBI" id="CHEBI:18420"/>
    </ligand>
</feature>
<proteinExistence type="inferred from homology"/>
<protein>
    <recommendedName>
        <fullName evidence="3 11">Shikimate kinase</fullName>
        <shortName evidence="11">SK</shortName>
        <ecNumber evidence="3 11">2.7.1.71</ecNumber>
    </recommendedName>
</protein>
<dbReference type="GO" id="GO:0009073">
    <property type="term" value="P:aromatic amino acid family biosynthetic process"/>
    <property type="evidence" value="ECO:0007669"/>
    <property type="project" value="UniProtKB-KW"/>
</dbReference>
<feature type="binding site" evidence="11">
    <location>
        <position position="60"/>
    </location>
    <ligand>
        <name>substrate</name>
    </ligand>
</feature>
<dbReference type="InterPro" id="IPR000623">
    <property type="entry name" value="Shikimate_kinase/TSH1"/>
</dbReference>
<feature type="binding site" evidence="11">
    <location>
        <position position="82"/>
    </location>
    <ligand>
        <name>substrate</name>
    </ligand>
</feature>
<evidence type="ECO:0000256" key="11">
    <source>
        <dbReference type="HAMAP-Rule" id="MF_00109"/>
    </source>
</evidence>
<dbReference type="KEGG" id="osg:BST96_08800"/>
<dbReference type="PRINTS" id="PR01100">
    <property type="entry name" value="SHIKIMTKNASE"/>
</dbReference>
<evidence type="ECO:0000313" key="12">
    <source>
        <dbReference type="EMBL" id="ARN74209.1"/>
    </source>
</evidence>
<evidence type="ECO:0000256" key="3">
    <source>
        <dbReference type="ARBA" id="ARBA00012154"/>
    </source>
</evidence>
<feature type="binding site" evidence="11">
    <location>
        <position position="120"/>
    </location>
    <ligand>
        <name>ATP</name>
        <dbReference type="ChEBI" id="CHEBI:30616"/>
    </ligand>
</feature>
<dbReference type="UniPathway" id="UPA00053">
    <property type="reaction ID" value="UER00088"/>
</dbReference>
<evidence type="ECO:0000256" key="5">
    <source>
        <dbReference type="ARBA" id="ARBA00022679"/>
    </source>
</evidence>
<comment type="cofactor">
    <cofactor evidence="11">
        <name>Mg(2+)</name>
        <dbReference type="ChEBI" id="CHEBI:18420"/>
    </cofactor>
    <text evidence="11">Binds 1 Mg(2+) ion per subunit.</text>
</comment>
<dbReference type="STRING" id="716816.BST96_08800"/>
<dbReference type="EC" id="2.7.1.71" evidence="3 11"/>
<dbReference type="GO" id="GO:0005829">
    <property type="term" value="C:cytosol"/>
    <property type="evidence" value="ECO:0007669"/>
    <property type="project" value="TreeGrafter"/>
</dbReference>
<dbReference type="OrthoDB" id="9800332at2"/>
<keyword evidence="6 11" id="KW-0547">Nucleotide-binding</keyword>
<reference evidence="12 13" key="1">
    <citation type="submission" date="2016-11" db="EMBL/GenBank/DDBJ databases">
        <title>Trade-off between light-utilization and light-protection in marine flavobacteria.</title>
        <authorList>
            <person name="Kumagai Y."/>
        </authorList>
    </citation>
    <scope>NUCLEOTIDE SEQUENCE [LARGE SCALE GENOMIC DNA]</scope>
    <source>
        <strain evidence="12 13">NBRC 107125</strain>
    </source>
</reference>
<dbReference type="HAMAP" id="MF_00109">
    <property type="entry name" value="Shikimate_kinase"/>
    <property type="match status" value="1"/>
</dbReference>
<keyword evidence="8 11" id="KW-0067">ATP-binding</keyword>
<dbReference type="Gene3D" id="3.40.50.300">
    <property type="entry name" value="P-loop containing nucleotide triphosphate hydrolases"/>
    <property type="match status" value="1"/>
</dbReference>
<keyword evidence="4 11" id="KW-0028">Amino-acid biosynthesis</keyword>
<dbReference type="GO" id="GO:0005524">
    <property type="term" value="F:ATP binding"/>
    <property type="evidence" value="ECO:0007669"/>
    <property type="project" value="UniProtKB-UniRule"/>
</dbReference>
<dbReference type="PANTHER" id="PTHR21087:SF16">
    <property type="entry name" value="SHIKIMATE KINASE 1, CHLOROPLASTIC"/>
    <property type="match status" value="1"/>
</dbReference>
<evidence type="ECO:0000256" key="7">
    <source>
        <dbReference type="ARBA" id="ARBA00022777"/>
    </source>
</evidence>
<dbReference type="InterPro" id="IPR027417">
    <property type="entry name" value="P-loop_NTPase"/>
</dbReference>
<comment type="similarity">
    <text evidence="2 11">Belongs to the shikimate kinase family.</text>
</comment>
<keyword evidence="11" id="KW-0460">Magnesium</keyword>
<sequence length="171" mass="19212">MKSSSNVFLVGPMGAGKSTIGRLLAADLRLDFKDTDKEIEDRSGVDIPWIFDMEGEDGFRDREAAMLDELTQLDKTLLATGGGIVLKPENRKALASRGRVVYLMTSIDEQVRRTARDKKRPLLNTEEPRQVLTDLMNLRHPLYEEIADYVIDTDGRSPKSVAQELTRMLSS</sequence>
<dbReference type="NCBIfam" id="NF003456">
    <property type="entry name" value="PRK05057.1"/>
    <property type="match status" value="1"/>
</dbReference>
<keyword evidence="11" id="KW-0479">Metal-binding</keyword>
<organism evidence="12 13">
    <name type="scientific">Oceanicoccus sagamiensis</name>
    <dbReference type="NCBI Taxonomy" id="716816"/>
    <lineage>
        <taxon>Bacteria</taxon>
        <taxon>Pseudomonadati</taxon>
        <taxon>Pseudomonadota</taxon>
        <taxon>Gammaproteobacteria</taxon>
        <taxon>Cellvibrionales</taxon>
        <taxon>Spongiibacteraceae</taxon>
        <taxon>Oceanicoccus</taxon>
    </lineage>
</organism>
<dbReference type="GO" id="GO:0004765">
    <property type="term" value="F:shikimate kinase activity"/>
    <property type="evidence" value="ECO:0007669"/>
    <property type="project" value="UniProtKB-UniRule"/>
</dbReference>
<feature type="binding site" evidence="11">
    <location>
        <position position="139"/>
    </location>
    <ligand>
        <name>substrate</name>
    </ligand>
</feature>
<feature type="binding site" evidence="11">
    <location>
        <position position="156"/>
    </location>
    <ligand>
        <name>ATP</name>
        <dbReference type="ChEBI" id="CHEBI:30616"/>
    </ligand>
</feature>
<keyword evidence="13" id="KW-1185">Reference proteome</keyword>
<dbReference type="InterPro" id="IPR023000">
    <property type="entry name" value="Shikimate_kinase_CS"/>
</dbReference>
<evidence type="ECO:0000256" key="6">
    <source>
        <dbReference type="ARBA" id="ARBA00022741"/>
    </source>
</evidence>
<evidence type="ECO:0000256" key="9">
    <source>
        <dbReference type="ARBA" id="ARBA00023141"/>
    </source>
</evidence>
<comment type="pathway">
    <text evidence="1 11">Metabolic intermediate biosynthesis; chorismate biosynthesis; chorismate from D-erythrose 4-phosphate and phosphoenolpyruvate: step 5/7.</text>
</comment>
<evidence type="ECO:0000313" key="13">
    <source>
        <dbReference type="Proteomes" id="UP000193450"/>
    </source>
</evidence>
<evidence type="ECO:0000256" key="4">
    <source>
        <dbReference type="ARBA" id="ARBA00022605"/>
    </source>
</evidence>
<evidence type="ECO:0000256" key="1">
    <source>
        <dbReference type="ARBA" id="ARBA00004842"/>
    </source>
</evidence>
<dbReference type="PROSITE" id="PS01128">
    <property type="entry name" value="SHIKIMATE_KINASE"/>
    <property type="match status" value="1"/>
</dbReference>
<keyword evidence="11" id="KW-0963">Cytoplasm</keyword>
<keyword evidence="7 11" id="KW-0418">Kinase</keyword>
<feature type="binding site" evidence="11">
    <location>
        <begin position="14"/>
        <end position="19"/>
    </location>
    <ligand>
        <name>ATP</name>
        <dbReference type="ChEBI" id="CHEBI:30616"/>
    </ligand>
</feature>
<comment type="function">
    <text evidence="11">Catalyzes the specific phosphorylation of the 3-hydroxyl group of shikimic acid using ATP as a cosubstrate.</text>
</comment>
<dbReference type="GO" id="GO:0008652">
    <property type="term" value="P:amino acid biosynthetic process"/>
    <property type="evidence" value="ECO:0007669"/>
    <property type="project" value="UniProtKB-KW"/>
</dbReference>
<evidence type="ECO:0000256" key="2">
    <source>
        <dbReference type="ARBA" id="ARBA00006997"/>
    </source>
</evidence>
<keyword evidence="5 11" id="KW-0808">Transferase</keyword>
<dbReference type="RefSeq" id="WP_085758345.1">
    <property type="nucleotide sequence ID" value="NZ_CP019343.1"/>
</dbReference>
<dbReference type="PANTHER" id="PTHR21087">
    <property type="entry name" value="SHIKIMATE KINASE"/>
    <property type="match status" value="1"/>
</dbReference>
<name>A0A1X9NFA3_9GAMM</name>
<comment type="subcellular location">
    <subcellularLocation>
        <location evidence="11">Cytoplasm</location>
    </subcellularLocation>
</comment>
<feature type="binding site" evidence="11">
    <location>
        <position position="36"/>
    </location>
    <ligand>
        <name>substrate</name>
    </ligand>
</feature>
<comment type="subunit">
    <text evidence="11">Monomer.</text>
</comment>
<dbReference type="CDD" id="cd00464">
    <property type="entry name" value="SK"/>
    <property type="match status" value="1"/>
</dbReference>
<gene>
    <name evidence="11" type="primary">aroK</name>
    <name evidence="12" type="ORF">BST96_08800</name>
</gene>
<accession>A0A1X9NFA3</accession>
<dbReference type="InterPro" id="IPR031322">
    <property type="entry name" value="Shikimate/glucono_kinase"/>
</dbReference>
<dbReference type="EMBL" id="CP019343">
    <property type="protein sequence ID" value="ARN74209.1"/>
    <property type="molecule type" value="Genomic_DNA"/>
</dbReference>
<dbReference type="SUPFAM" id="SSF52540">
    <property type="entry name" value="P-loop containing nucleoside triphosphate hydrolases"/>
    <property type="match status" value="1"/>
</dbReference>
<evidence type="ECO:0000256" key="8">
    <source>
        <dbReference type="ARBA" id="ARBA00022840"/>
    </source>
</evidence>
<dbReference type="GO" id="GO:0009423">
    <property type="term" value="P:chorismate biosynthetic process"/>
    <property type="evidence" value="ECO:0007669"/>
    <property type="project" value="UniProtKB-UniRule"/>
</dbReference>
<dbReference type="Proteomes" id="UP000193450">
    <property type="component" value="Chromosome"/>
</dbReference>
<keyword evidence="9 11" id="KW-0057">Aromatic amino acid biosynthesis</keyword>